<accession>A0ABS4PFI8</accession>
<dbReference type="EMBL" id="JAGGMQ010000001">
    <property type="protein sequence ID" value="MBP2171413.1"/>
    <property type="molecule type" value="Genomic_DNA"/>
</dbReference>
<evidence type="ECO:0000313" key="6">
    <source>
        <dbReference type="Proteomes" id="UP001195624"/>
    </source>
</evidence>
<dbReference type="Pfam" id="PF00392">
    <property type="entry name" value="GntR"/>
    <property type="match status" value="1"/>
</dbReference>
<evidence type="ECO:0000313" key="5">
    <source>
        <dbReference type="EMBL" id="MBP2171413.1"/>
    </source>
</evidence>
<dbReference type="InterPro" id="IPR011711">
    <property type="entry name" value="GntR_C"/>
</dbReference>
<sequence>MNYPLSSISHSSLGTTVYDMLRQALICGQFRPNDRLKIRDIAMQVDTSVTPVRDAILQLAKEQALEMRTPKDIRVPQLDASQYAEIRTLRLEMEGFAAEKAAELITPADLHAIERNISDNMQVIAAGDLSQALRLNSEFHLLLACSAQMPLLSHFINSLWMRAGPLVAEAYTYFSQRMAIEHHHDILQALKNRDGQAARRAIQEDILDGNQKMVEFLRASRG</sequence>
<dbReference type="SMART" id="SM00345">
    <property type="entry name" value="HTH_GNTR"/>
    <property type="match status" value="1"/>
</dbReference>
<dbReference type="PROSITE" id="PS50949">
    <property type="entry name" value="HTH_GNTR"/>
    <property type="match status" value="1"/>
</dbReference>
<feature type="domain" description="HTH gntR-type" evidence="4">
    <location>
        <begin position="11"/>
        <end position="78"/>
    </location>
</feature>
<dbReference type="PANTHER" id="PTHR43537">
    <property type="entry name" value="TRANSCRIPTIONAL REGULATOR, GNTR FAMILY"/>
    <property type="match status" value="1"/>
</dbReference>
<organism evidence="5 6">
    <name type="scientific">Winslowiella toletana</name>
    <dbReference type="NCBI Taxonomy" id="92490"/>
    <lineage>
        <taxon>Bacteria</taxon>
        <taxon>Pseudomonadati</taxon>
        <taxon>Pseudomonadota</taxon>
        <taxon>Gammaproteobacteria</taxon>
        <taxon>Enterobacterales</taxon>
        <taxon>Erwiniaceae</taxon>
        <taxon>Winslowiella</taxon>
    </lineage>
</organism>
<dbReference type="InterPro" id="IPR000524">
    <property type="entry name" value="Tscrpt_reg_HTH_GntR"/>
</dbReference>
<protein>
    <submittedName>
        <fullName evidence="5">DNA-binding GntR family transcriptional regulator</fullName>
    </submittedName>
</protein>
<dbReference type="SMART" id="SM00895">
    <property type="entry name" value="FCD"/>
    <property type="match status" value="1"/>
</dbReference>
<keyword evidence="3" id="KW-0804">Transcription</keyword>
<dbReference type="InterPro" id="IPR008920">
    <property type="entry name" value="TF_FadR/GntR_C"/>
</dbReference>
<proteinExistence type="predicted"/>
<reference evidence="6" key="2">
    <citation type="submission" date="2023-07" db="EMBL/GenBank/DDBJ databases">
        <title>Genome mining of underrepresented organisms for secondary metabolites.</title>
        <authorList>
            <person name="D'Agostino P.M."/>
        </authorList>
    </citation>
    <scope>NUCLEOTIDE SEQUENCE [LARGE SCALE GENOMIC DNA]</scope>
    <source>
        <strain evidence="6">WS4403</strain>
    </source>
</reference>
<name>A0ABS4PFI8_9GAMM</name>
<comment type="caution">
    <text evidence="5">The sequence shown here is derived from an EMBL/GenBank/DDBJ whole genome shotgun (WGS) entry which is preliminary data.</text>
</comment>
<keyword evidence="6" id="KW-1185">Reference proteome</keyword>
<keyword evidence="2 5" id="KW-0238">DNA-binding</keyword>
<evidence type="ECO:0000256" key="2">
    <source>
        <dbReference type="ARBA" id="ARBA00023125"/>
    </source>
</evidence>
<dbReference type="Gene3D" id="1.20.120.530">
    <property type="entry name" value="GntR ligand-binding domain-like"/>
    <property type="match status" value="1"/>
</dbReference>
<keyword evidence="1" id="KW-0805">Transcription regulation</keyword>
<dbReference type="SUPFAM" id="SSF46785">
    <property type="entry name" value="Winged helix' DNA-binding domain"/>
    <property type="match status" value="1"/>
</dbReference>
<evidence type="ECO:0000259" key="4">
    <source>
        <dbReference type="PROSITE" id="PS50949"/>
    </source>
</evidence>
<reference evidence="5 6" key="1">
    <citation type="submission" date="2021-03" db="EMBL/GenBank/DDBJ databases">
        <authorList>
            <person name="D'Agostino P."/>
            <person name="Huntemann M."/>
            <person name="Clum A."/>
            <person name="Spunde A."/>
            <person name="Palaniappan K."/>
            <person name="Ritter S."/>
            <person name="Mikhailova N."/>
            <person name="Chen I.-M."/>
            <person name="Stamatis D."/>
            <person name="Reddy T."/>
            <person name="O'Malley R."/>
            <person name="Daum C."/>
            <person name="Shapiro N."/>
            <person name="Ivanova N."/>
            <person name="Kyrpides N."/>
            <person name="Woyke T."/>
        </authorList>
    </citation>
    <scope>NUCLEOTIDE SEQUENCE [LARGE SCALE GENOMIC DNA]</scope>
    <source>
        <strain evidence="5 6">WS4403</strain>
    </source>
</reference>
<dbReference type="PANTHER" id="PTHR43537:SF39">
    <property type="entry name" value="HTH-TYPE TRANSCRIPTIONAL REGULATOR MCBR"/>
    <property type="match status" value="1"/>
</dbReference>
<dbReference type="Gene3D" id="1.10.10.10">
    <property type="entry name" value="Winged helix-like DNA-binding domain superfamily/Winged helix DNA-binding domain"/>
    <property type="match status" value="1"/>
</dbReference>
<dbReference type="InterPro" id="IPR036390">
    <property type="entry name" value="WH_DNA-bd_sf"/>
</dbReference>
<dbReference type="InterPro" id="IPR036388">
    <property type="entry name" value="WH-like_DNA-bd_sf"/>
</dbReference>
<gene>
    <name evidence="5" type="ORF">J2125_004605</name>
</gene>
<dbReference type="Pfam" id="PF07729">
    <property type="entry name" value="FCD"/>
    <property type="match status" value="1"/>
</dbReference>
<evidence type="ECO:0000256" key="1">
    <source>
        <dbReference type="ARBA" id="ARBA00023015"/>
    </source>
</evidence>
<dbReference type="SUPFAM" id="SSF48008">
    <property type="entry name" value="GntR ligand-binding domain-like"/>
    <property type="match status" value="1"/>
</dbReference>
<dbReference type="Proteomes" id="UP001195624">
    <property type="component" value="Unassembled WGS sequence"/>
</dbReference>
<dbReference type="RefSeq" id="WP_017802356.1">
    <property type="nucleotide sequence ID" value="NZ_JAGGMQ010000001.1"/>
</dbReference>
<dbReference type="GO" id="GO:0003677">
    <property type="term" value="F:DNA binding"/>
    <property type="evidence" value="ECO:0007669"/>
    <property type="project" value="UniProtKB-KW"/>
</dbReference>
<evidence type="ECO:0000256" key="3">
    <source>
        <dbReference type="ARBA" id="ARBA00023163"/>
    </source>
</evidence>